<dbReference type="VEuPathDB" id="FungiDB:RhiirFUN_011446"/>
<proteinExistence type="predicted"/>
<dbReference type="VEuPathDB" id="FungiDB:RhiirFUN_011445"/>
<accession>A0A2P4PCA5</accession>
<reference evidence="1 2" key="2">
    <citation type="journal article" date="2018" name="New Phytol.">
        <title>High intraspecific genome diversity in the model arbuscular mycorrhizal symbiont Rhizophagus irregularis.</title>
        <authorList>
            <person name="Chen E.C.H."/>
            <person name="Morin E."/>
            <person name="Beaudet D."/>
            <person name="Noel J."/>
            <person name="Yildirir G."/>
            <person name="Ndikumana S."/>
            <person name="Charron P."/>
            <person name="St-Onge C."/>
            <person name="Giorgi J."/>
            <person name="Kruger M."/>
            <person name="Marton T."/>
            <person name="Ropars J."/>
            <person name="Grigoriev I.V."/>
            <person name="Hainaut M."/>
            <person name="Henrissat B."/>
            <person name="Roux C."/>
            <person name="Martin F."/>
            <person name="Corradi N."/>
        </authorList>
    </citation>
    <scope>NUCLEOTIDE SEQUENCE [LARGE SCALE GENOMIC DNA]</scope>
    <source>
        <strain evidence="1 2">DAOM 197198</strain>
    </source>
</reference>
<gene>
    <name evidence="1" type="ORF">GLOIN_2v1882420</name>
</gene>
<sequence>MSLLTWDLMEPGLVTLTEAENRFLEMLLTQVPGREVIYPGKDAITNLPPRNPPPPKVTLVNIVIKLLDPIKFPVQSQNARGMINELSILSFLHGVIGLNVMGRCKTPTPTPTVIPCCQPGNPGFKTSGEIHAFSSLDTIETIENTTPEKCYEESFNKPDFEIKEVEAILEGVKISRKKHDGGGDNPSPLDNDFVPQKDLFDHINNIINNVVPELKSNVTSEKQALTHDRRIARWFDAANYADKSINVTLNRLKQIKIKSYKIIDLDKKANEIITTIKDLTDNEDQTVIDLMKKQLRNLNLLGSMESMRNQITQIRKTLIEHNDADLVMGDVIDVESQITEFESDLLNDDSALAKALKQKHAKLLLTIQNIRVALIENKLHIAAYSSPSSLNSPTSAGSKFDRVIVKNNLENFYARLISPPTYYMIDTENETEEPERIHGLTCNDDHVAEITERYDKIESELTSFERTLWVEF</sequence>
<keyword evidence="2" id="KW-1185">Reference proteome</keyword>
<comment type="caution">
    <text evidence="1">The sequence shown here is derived from an EMBL/GenBank/DDBJ whole genome shotgun (WGS) entry which is preliminary data.</text>
</comment>
<dbReference type="Proteomes" id="UP000018888">
    <property type="component" value="Unassembled WGS sequence"/>
</dbReference>
<organism evidence="1 2">
    <name type="scientific">Rhizophagus irregularis (strain DAOM 181602 / DAOM 197198 / MUCL 43194)</name>
    <name type="common">Arbuscular mycorrhizal fungus</name>
    <name type="synonym">Glomus intraradices</name>
    <dbReference type="NCBI Taxonomy" id="747089"/>
    <lineage>
        <taxon>Eukaryota</taxon>
        <taxon>Fungi</taxon>
        <taxon>Fungi incertae sedis</taxon>
        <taxon>Mucoromycota</taxon>
        <taxon>Glomeromycotina</taxon>
        <taxon>Glomeromycetes</taxon>
        <taxon>Glomerales</taxon>
        <taxon>Glomeraceae</taxon>
        <taxon>Rhizophagus</taxon>
    </lineage>
</organism>
<protein>
    <submittedName>
        <fullName evidence="1">Uncharacterized protein</fullName>
    </submittedName>
</protein>
<reference evidence="1 2" key="1">
    <citation type="journal article" date="2013" name="Proc. Natl. Acad. Sci. U.S.A.">
        <title>Genome of an arbuscular mycorrhizal fungus provides insight into the oldest plant symbiosis.</title>
        <authorList>
            <person name="Tisserant E."/>
            <person name="Malbreil M."/>
            <person name="Kuo A."/>
            <person name="Kohler A."/>
            <person name="Symeonidi A."/>
            <person name="Balestrini R."/>
            <person name="Charron P."/>
            <person name="Duensing N."/>
            <person name="Frei Dit Frey N."/>
            <person name="Gianinazzi-Pearson V."/>
            <person name="Gilbert L.B."/>
            <person name="Handa Y."/>
            <person name="Herr J.R."/>
            <person name="Hijri M."/>
            <person name="Koul R."/>
            <person name="Kawaguchi M."/>
            <person name="Krajinski F."/>
            <person name="Lammers P.J."/>
            <person name="Masclaux F.G."/>
            <person name="Murat C."/>
            <person name="Morin E."/>
            <person name="Ndikumana S."/>
            <person name="Pagni M."/>
            <person name="Petitpierre D."/>
            <person name="Requena N."/>
            <person name="Rosikiewicz P."/>
            <person name="Riley R."/>
            <person name="Saito K."/>
            <person name="San Clemente H."/>
            <person name="Shapiro H."/>
            <person name="van Tuinen D."/>
            <person name="Becard G."/>
            <person name="Bonfante P."/>
            <person name="Paszkowski U."/>
            <person name="Shachar-Hill Y.Y."/>
            <person name="Tuskan G.A."/>
            <person name="Young P.W."/>
            <person name="Sanders I.R."/>
            <person name="Henrissat B."/>
            <person name="Rensing S.A."/>
            <person name="Grigoriev I.V."/>
            <person name="Corradi N."/>
            <person name="Roux C."/>
            <person name="Martin F."/>
        </authorList>
    </citation>
    <scope>NUCLEOTIDE SEQUENCE [LARGE SCALE GENOMIC DNA]</scope>
    <source>
        <strain evidence="1 2">DAOM 197198</strain>
    </source>
</reference>
<dbReference type="EMBL" id="AUPC02000280">
    <property type="protein sequence ID" value="POG63024.1"/>
    <property type="molecule type" value="Genomic_DNA"/>
</dbReference>
<evidence type="ECO:0000313" key="2">
    <source>
        <dbReference type="Proteomes" id="UP000018888"/>
    </source>
</evidence>
<dbReference type="AlphaFoldDB" id="A0A2P4PCA5"/>
<name>A0A2P4PCA5_RHIID</name>
<evidence type="ECO:0000313" key="1">
    <source>
        <dbReference type="EMBL" id="POG63024.1"/>
    </source>
</evidence>